<organism evidence="3">
    <name type="scientific">Volvox carteri f. nagariensis</name>
    <dbReference type="NCBI Taxonomy" id="3068"/>
    <lineage>
        <taxon>Eukaryota</taxon>
        <taxon>Viridiplantae</taxon>
        <taxon>Chlorophyta</taxon>
        <taxon>core chlorophytes</taxon>
        <taxon>Chlorophyceae</taxon>
        <taxon>CS clade</taxon>
        <taxon>Chlamydomonadales</taxon>
        <taxon>Volvocaceae</taxon>
        <taxon>Volvox</taxon>
    </lineage>
</organism>
<feature type="compositionally biased region" description="Low complexity" evidence="1">
    <location>
        <begin position="387"/>
        <end position="397"/>
    </location>
</feature>
<dbReference type="RefSeq" id="XP_002948816.1">
    <property type="nucleotide sequence ID" value="XM_002948770.1"/>
</dbReference>
<dbReference type="InParanoid" id="D8TQQ9"/>
<dbReference type="AlphaFoldDB" id="D8TQQ9"/>
<dbReference type="KEGG" id="vcn:VOLCADRAFT_89073"/>
<dbReference type="EMBL" id="GL378332">
    <property type="protein sequence ID" value="EFJ50196.1"/>
    <property type="molecule type" value="Genomic_DNA"/>
</dbReference>
<gene>
    <name evidence="2" type="ORF">VOLCADRAFT_89073</name>
</gene>
<feature type="region of interest" description="Disordered" evidence="1">
    <location>
        <begin position="355"/>
        <end position="400"/>
    </location>
</feature>
<feature type="compositionally biased region" description="Gly residues" evidence="1">
    <location>
        <begin position="373"/>
        <end position="386"/>
    </location>
</feature>
<protein>
    <submittedName>
        <fullName evidence="2">Uncharacterized protein</fullName>
    </submittedName>
</protein>
<sequence>MNGRKGEILNCVMAARRVIHPSEGQEGVRAETSHWKVVRDAWLEGLLVAHAAGILDLDGTFLAVKCGNAPLGESWSGMATATLRLVFGLPPLPDWECQEYPAMARQRENSNSYPAATGNLSWDNMGILFTQKGAPHMVASPALVQGHRGQEAEPGSLPQPGGKLLLGNVLFGPVESDAHGVSTRKIEMMPELRQLQPASTGLGGKRQHGWHYTYTPPGGRYCGRRINVPRRPSPVNECHVLMVSNRLATLLGRLEMADCTLGLLDLHHPQLDAPQHAWLLAAASELTRCTVCNACMTEEMWAKGFGPQLGCLWRLLERVEEMVKLLRPTHIIAQYHSGWQASNVGCTRTLDSPQGGAMGGVQAAGTRSRFSNGTGGGEGRQGGGRQNGTQAGRGRQGPAPWQAALDTVKDELRRCNHLAELCQDSDTMFWTAKSFRPAICCNVALLGRQCPYGGAPGCKLVHDNLQQTAGCLVTELAAKRQAGPRFGGG</sequence>
<evidence type="ECO:0000313" key="2">
    <source>
        <dbReference type="EMBL" id="EFJ50196.1"/>
    </source>
</evidence>
<dbReference type="GeneID" id="9627384"/>
<evidence type="ECO:0000313" key="3">
    <source>
        <dbReference type="Proteomes" id="UP000001058"/>
    </source>
</evidence>
<accession>D8TQQ9</accession>
<reference evidence="2 3" key="1">
    <citation type="journal article" date="2010" name="Science">
        <title>Genomic analysis of organismal complexity in the multicellular green alga Volvox carteri.</title>
        <authorList>
            <person name="Prochnik S.E."/>
            <person name="Umen J."/>
            <person name="Nedelcu A.M."/>
            <person name="Hallmann A."/>
            <person name="Miller S.M."/>
            <person name="Nishii I."/>
            <person name="Ferris P."/>
            <person name="Kuo A."/>
            <person name="Mitros T."/>
            <person name="Fritz-Laylin L.K."/>
            <person name="Hellsten U."/>
            <person name="Chapman J."/>
            <person name="Simakov O."/>
            <person name="Rensing S.A."/>
            <person name="Terry A."/>
            <person name="Pangilinan J."/>
            <person name="Kapitonov V."/>
            <person name="Jurka J."/>
            <person name="Salamov A."/>
            <person name="Shapiro H."/>
            <person name="Schmutz J."/>
            <person name="Grimwood J."/>
            <person name="Lindquist E."/>
            <person name="Lucas S."/>
            <person name="Grigoriev I.V."/>
            <person name="Schmitt R."/>
            <person name="Kirk D."/>
            <person name="Rokhsar D.S."/>
        </authorList>
    </citation>
    <scope>NUCLEOTIDE SEQUENCE [LARGE SCALE GENOMIC DNA]</scope>
    <source>
        <strain evidence="3">f. Nagariensis / Eve</strain>
    </source>
</reference>
<dbReference type="Proteomes" id="UP000001058">
    <property type="component" value="Unassembled WGS sequence"/>
</dbReference>
<name>D8TQQ9_VOLCA</name>
<evidence type="ECO:0000256" key="1">
    <source>
        <dbReference type="SAM" id="MobiDB-lite"/>
    </source>
</evidence>
<proteinExistence type="predicted"/>
<keyword evidence="3" id="KW-1185">Reference proteome</keyword>